<dbReference type="OrthoDB" id="6198066at2"/>
<dbReference type="GO" id="GO:0006355">
    <property type="term" value="P:regulation of DNA-templated transcription"/>
    <property type="evidence" value="ECO:0007669"/>
    <property type="project" value="InterPro"/>
</dbReference>
<dbReference type="InterPro" id="IPR045944">
    <property type="entry name" value="DUF6364"/>
</dbReference>
<accession>A0A2R4BQ46</accession>
<dbReference type="KEGG" id="tak:Tharo_2570"/>
<dbReference type="EMBL" id="CP028339">
    <property type="protein sequence ID" value="AVR89466.1"/>
    <property type="molecule type" value="Genomic_DNA"/>
</dbReference>
<dbReference type="AlphaFoldDB" id="A0A2R4BQ46"/>
<gene>
    <name evidence="1" type="ORF">Tharo_2570</name>
</gene>
<dbReference type="RefSeq" id="WP_107221585.1">
    <property type="nucleotide sequence ID" value="NZ_CP028339.1"/>
</dbReference>
<proteinExistence type="predicted"/>
<evidence type="ECO:0000313" key="1">
    <source>
        <dbReference type="EMBL" id="AVR89466.1"/>
    </source>
</evidence>
<keyword evidence="2" id="KW-1185">Reference proteome</keyword>
<dbReference type="InterPro" id="IPR010985">
    <property type="entry name" value="Ribbon_hlx_hlx"/>
</dbReference>
<evidence type="ECO:0008006" key="3">
    <source>
        <dbReference type="Google" id="ProtNLM"/>
    </source>
</evidence>
<dbReference type="SUPFAM" id="SSF47598">
    <property type="entry name" value="Ribbon-helix-helix"/>
    <property type="match status" value="1"/>
</dbReference>
<reference evidence="1 2" key="1">
    <citation type="submission" date="2018-03" db="EMBL/GenBank/DDBJ databases">
        <title>Complete genome sequence of Thauera aromatica, a model organism for studying aromatic compound degradation under denitrifying conditions.</title>
        <authorList>
            <person name="Lo H.-Y."/>
            <person name="Goris T."/>
            <person name="Boll M."/>
            <person name="Mueller J.A."/>
        </authorList>
    </citation>
    <scope>NUCLEOTIDE SEQUENCE [LARGE SCALE GENOMIC DNA]</scope>
    <source>
        <strain evidence="1 2">K172</strain>
    </source>
</reference>
<dbReference type="Pfam" id="PF19891">
    <property type="entry name" value="DUF6364"/>
    <property type="match status" value="1"/>
</dbReference>
<sequence>MQTDTAKLTIRLPREDLDFAKAFAKAHGVSVTEVIDRYLRSLRRQEEKPGPEVQRITGLIPGDVDGMEAYRRHLHEKHSA</sequence>
<protein>
    <recommendedName>
        <fullName evidence="3">Antitoxin</fullName>
    </recommendedName>
</protein>
<evidence type="ECO:0000313" key="2">
    <source>
        <dbReference type="Proteomes" id="UP000241885"/>
    </source>
</evidence>
<dbReference type="Proteomes" id="UP000241885">
    <property type="component" value="Chromosome"/>
</dbReference>
<organism evidence="1 2">
    <name type="scientific">Thauera aromatica K172</name>
    <dbReference type="NCBI Taxonomy" id="44139"/>
    <lineage>
        <taxon>Bacteria</taxon>
        <taxon>Pseudomonadati</taxon>
        <taxon>Pseudomonadota</taxon>
        <taxon>Betaproteobacteria</taxon>
        <taxon>Rhodocyclales</taxon>
        <taxon>Zoogloeaceae</taxon>
        <taxon>Thauera</taxon>
    </lineage>
</organism>
<name>A0A2R4BQ46_THAAR</name>